<keyword evidence="1 2" id="KW-0732">Signal</keyword>
<gene>
    <name evidence="3" type="ORF">KLO01_03480</name>
</gene>
<evidence type="ECO:0000313" key="4">
    <source>
        <dbReference type="Proteomes" id="UP000321793"/>
    </source>
</evidence>
<name>A0A512SWH7_9MICO</name>
<dbReference type="PANTHER" id="PTHR44103">
    <property type="entry name" value="PROPROTEIN CONVERTASE P"/>
    <property type="match status" value="1"/>
</dbReference>
<dbReference type="RefSeq" id="WP_147061840.1">
    <property type="nucleotide sequence ID" value="NZ_BAABDN010000001.1"/>
</dbReference>
<dbReference type="InterPro" id="IPR006311">
    <property type="entry name" value="TAT_signal"/>
</dbReference>
<proteinExistence type="predicted"/>
<dbReference type="AlphaFoldDB" id="A0A512SWH7"/>
<evidence type="ECO:0000256" key="1">
    <source>
        <dbReference type="ARBA" id="ARBA00022729"/>
    </source>
</evidence>
<dbReference type="PROSITE" id="PS51318">
    <property type="entry name" value="TAT"/>
    <property type="match status" value="1"/>
</dbReference>
<dbReference type="Proteomes" id="UP000321793">
    <property type="component" value="Unassembled WGS sequence"/>
</dbReference>
<keyword evidence="4" id="KW-1185">Reference proteome</keyword>
<dbReference type="OrthoDB" id="9779955at2"/>
<dbReference type="InterPro" id="IPR013517">
    <property type="entry name" value="FG-GAP"/>
</dbReference>
<dbReference type="SUPFAM" id="SSF69318">
    <property type="entry name" value="Integrin alpha N-terminal domain"/>
    <property type="match status" value="1"/>
</dbReference>
<accession>A0A512SWH7</accession>
<feature type="chain" id="PRO_5039387297" evidence="2">
    <location>
        <begin position="28"/>
        <end position="489"/>
    </location>
</feature>
<protein>
    <submittedName>
        <fullName evidence="3">Uncharacterized protein</fullName>
    </submittedName>
</protein>
<dbReference type="InterPro" id="IPR028994">
    <property type="entry name" value="Integrin_alpha_N"/>
</dbReference>
<dbReference type="EMBL" id="BKBA01000003">
    <property type="protein sequence ID" value="GEQ12301.1"/>
    <property type="molecule type" value="Genomic_DNA"/>
</dbReference>
<evidence type="ECO:0000256" key="2">
    <source>
        <dbReference type="SAM" id="SignalP"/>
    </source>
</evidence>
<reference evidence="3 4" key="1">
    <citation type="submission" date="2019-07" db="EMBL/GenBank/DDBJ databases">
        <title>Whole genome shotgun sequence of Knoellia locipacati NBRC 109775.</title>
        <authorList>
            <person name="Hosoyama A."/>
            <person name="Uohara A."/>
            <person name="Ohji S."/>
            <person name="Ichikawa N."/>
        </authorList>
    </citation>
    <scope>NUCLEOTIDE SEQUENCE [LARGE SCALE GENOMIC DNA]</scope>
    <source>
        <strain evidence="3 4">NBRC 109775</strain>
    </source>
</reference>
<comment type="caution">
    <text evidence="3">The sequence shown here is derived from an EMBL/GenBank/DDBJ whole genome shotgun (WGS) entry which is preliminary data.</text>
</comment>
<sequence length="489" mass="49966">MSVRRSLVATLVSAGALVAGLAAPAVGAPAVGAPTEPVTPAAAPVGNAVRGHDVPVLRRGDSRLAPASPGARSAAASSVPELPGYCATGYKPGRLLSKASFEGSLPYPADSYGFNATTSGGATDGSYNASSTISAGASVLTYVNSTHVAVPAGTRIGMSFSYKGSGNDTVGFSVNNSGGSLAPNEDWSHVALDVTSEARTNAGYIDAFFFNDTTATSTQASSLRVDEVRVYTCVPTPFTRGDWTGDQRVDLMGIHGNGNLYLYPGKGNGGVSSGQLVGPGWSSFTWAGSPGDVDSNSVTDLLGVSGDGRLYLYSGRGGGRFQAARQIGNGWGGFTAIVTPTDMTGDGSPDLIARDSAGTLGLYAFDTFGDISKVKDIGFKFNAMKWIIGMGDLNRDSRGDVVAVNSTDGCLYAYNATATSTLSLKGKVGCGWSSMTWLTSAGDLNGDGFGDLTARAADGSLWFYPGRSGGGVYSGVKVGSSWGSMKFIL</sequence>
<dbReference type="PANTHER" id="PTHR44103:SF1">
    <property type="entry name" value="PROPROTEIN CONVERTASE P"/>
    <property type="match status" value="1"/>
</dbReference>
<organism evidence="3 4">
    <name type="scientific">Knoellia locipacati</name>
    <dbReference type="NCBI Taxonomy" id="882824"/>
    <lineage>
        <taxon>Bacteria</taxon>
        <taxon>Bacillati</taxon>
        <taxon>Actinomycetota</taxon>
        <taxon>Actinomycetes</taxon>
        <taxon>Micrococcales</taxon>
        <taxon>Intrasporangiaceae</taxon>
        <taxon>Knoellia</taxon>
    </lineage>
</organism>
<evidence type="ECO:0000313" key="3">
    <source>
        <dbReference type="EMBL" id="GEQ12301.1"/>
    </source>
</evidence>
<dbReference type="Pfam" id="PF13517">
    <property type="entry name" value="FG-GAP_3"/>
    <property type="match status" value="1"/>
</dbReference>
<feature type="signal peptide" evidence="2">
    <location>
        <begin position="1"/>
        <end position="27"/>
    </location>
</feature>